<feature type="binding site" evidence="7">
    <location>
        <position position="79"/>
    </location>
    <ligand>
        <name>Zn(2+)</name>
        <dbReference type="ChEBI" id="CHEBI:29105"/>
        <note>catalytic</note>
    </ligand>
</feature>
<proteinExistence type="predicted"/>
<dbReference type="GO" id="GO:0004222">
    <property type="term" value="F:metalloendopeptidase activity"/>
    <property type="evidence" value="ECO:0007669"/>
    <property type="project" value="UniProtKB-UniRule"/>
</dbReference>
<dbReference type="SMART" id="SM00235">
    <property type="entry name" value="ZnMc"/>
    <property type="match status" value="1"/>
</dbReference>
<dbReference type="SUPFAM" id="SSF55486">
    <property type="entry name" value="Metalloproteases ('zincins'), catalytic domain"/>
    <property type="match status" value="1"/>
</dbReference>
<dbReference type="PANTHER" id="PTHR10127:SF780">
    <property type="entry name" value="METALLOENDOPEPTIDASE"/>
    <property type="match status" value="1"/>
</dbReference>
<dbReference type="InterPro" id="IPR034035">
    <property type="entry name" value="Astacin-like_dom"/>
</dbReference>
<evidence type="ECO:0000256" key="4">
    <source>
        <dbReference type="ARBA" id="ARBA00022833"/>
    </source>
</evidence>
<keyword evidence="2 7" id="KW-0479">Metal-binding</keyword>
<dbReference type="Pfam" id="PF01400">
    <property type="entry name" value="Astacin"/>
    <property type="match status" value="1"/>
</dbReference>
<dbReference type="NCBIfam" id="NF033547">
    <property type="entry name" value="transpos_IS1595"/>
    <property type="match status" value="1"/>
</dbReference>
<feature type="binding site" evidence="7">
    <location>
        <position position="73"/>
    </location>
    <ligand>
        <name>Zn(2+)</name>
        <dbReference type="ChEBI" id="CHEBI:29105"/>
        <note>catalytic</note>
    </ligand>
</feature>
<reference evidence="12" key="1">
    <citation type="submission" date="2022-11" db="UniProtKB">
        <authorList>
            <consortium name="WormBaseParasite"/>
        </authorList>
    </citation>
    <scope>IDENTIFICATION</scope>
</reference>
<dbReference type="Gene3D" id="3.40.390.10">
    <property type="entry name" value="Collagenase (Catalytic Domain)"/>
    <property type="match status" value="1"/>
</dbReference>
<keyword evidence="11" id="KW-1185">Reference proteome</keyword>
<dbReference type="PROSITE" id="PS51864">
    <property type="entry name" value="ASTACIN"/>
    <property type="match status" value="1"/>
</dbReference>
<keyword evidence="3 7" id="KW-0378">Hydrolase</keyword>
<dbReference type="AlphaFoldDB" id="A0A914D7J1"/>
<protein>
    <recommendedName>
        <fullName evidence="8">Metalloendopeptidase</fullName>
        <ecNumber evidence="8">3.4.24.-</ecNumber>
    </recommendedName>
</protein>
<dbReference type="InterPro" id="IPR024079">
    <property type="entry name" value="MetalloPept_cat_dom_sf"/>
</dbReference>
<evidence type="ECO:0000313" key="12">
    <source>
        <dbReference type="WBParaSite" id="ACRNAN_scaffold1981.g12760.t1"/>
    </source>
</evidence>
<evidence type="ECO:0000256" key="7">
    <source>
        <dbReference type="PROSITE-ProRule" id="PRU01211"/>
    </source>
</evidence>
<evidence type="ECO:0000259" key="9">
    <source>
        <dbReference type="PROSITE" id="PS50948"/>
    </source>
</evidence>
<dbReference type="PROSITE" id="PS50948">
    <property type="entry name" value="PAN"/>
    <property type="match status" value="1"/>
</dbReference>
<dbReference type="EC" id="3.4.24.-" evidence="8"/>
<feature type="domain" description="Apple" evidence="9">
    <location>
        <begin position="182"/>
        <end position="256"/>
    </location>
</feature>
<evidence type="ECO:0000313" key="11">
    <source>
        <dbReference type="Proteomes" id="UP000887540"/>
    </source>
</evidence>
<keyword evidence="1 7" id="KW-0645">Protease</keyword>
<dbReference type="WBParaSite" id="ACRNAN_scaffold1981.g12760.t1">
    <property type="protein sequence ID" value="ACRNAN_scaffold1981.g12760.t1"/>
    <property type="gene ID" value="ACRNAN_scaffold1981.g12760"/>
</dbReference>
<evidence type="ECO:0000256" key="3">
    <source>
        <dbReference type="ARBA" id="ARBA00022801"/>
    </source>
</evidence>
<dbReference type="PRINTS" id="PR00480">
    <property type="entry name" value="ASTACIN"/>
</dbReference>
<evidence type="ECO:0000256" key="2">
    <source>
        <dbReference type="ARBA" id="ARBA00022723"/>
    </source>
</evidence>
<dbReference type="InterPro" id="IPR003609">
    <property type="entry name" value="Pan_app"/>
</dbReference>
<feature type="domain" description="Peptidase M12A" evidence="10">
    <location>
        <begin position="1"/>
        <end position="171"/>
    </location>
</feature>
<evidence type="ECO:0000256" key="6">
    <source>
        <dbReference type="ARBA" id="ARBA00023157"/>
    </source>
</evidence>
<dbReference type="InterPro" id="IPR001506">
    <property type="entry name" value="Peptidase_M12A"/>
</dbReference>
<evidence type="ECO:0000256" key="8">
    <source>
        <dbReference type="RuleBase" id="RU361183"/>
    </source>
</evidence>
<keyword evidence="6" id="KW-1015">Disulfide bond</keyword>
<comment type="caution">
    <text evidence="7">Lacks conserved residue(s) required for the propagation of feature annotation.</text>
</comment>
<comment type="cofactor">
    <cofactor evidence="7 8">
        <name>Zn(2+)</name>
        <dbReference type="ChEBI" id="CHEBI:29105"/>
    </cofactor>
    <text evidence="7 8">Binds 1 zinc ion per subunit.</text>
</comment>
<dbReference type="CDD" id="cd04280">
    <property type="entry name" value="ZnMc_astacin_like"/>
    <property type="match status" value="1"/>
</dbReference>
<dbReference type="PANTHER" id="PTHR10127">
    <property type="entry name" value="DISCOIDIN, CUB, EGF, LAMININ , AND ZINC METALLOPROTEASE DOMAIN CONTAINING"/>
    <property type="match status" value="1"/>
</dbReference>
<sequence length="530" mass="61118">MAKKWKKCFHPSVIFEPIFAKINSRHRDYVYITPEKFCHSEVGRKGGQQILSLTAECIRGSEGFGAIIHELMHTIGFYHEQSRTDRDNYVTIHMENVLEDAKTNFDTYDLEKITHLGTSYDYESIMHYDMYAFSKNGRPTIVPKKPGVTIGQRKGFSSLDIYKINQFYECGIESQRSLSASCDKQYANFDIDSRFDLLHKPGESSDCCNLCTSTKGCKAYAWSYYIGGMCTLKSAGGPTINNENAKMGTLNSDNTCTQHKGTDIIGHDLEYRIGQEYDCCKFCEETKGCKAYTYDTTCGNPMRKNRDGRGILHWRCFRAVHRPTAPTIGFKIGTFFENANLNLKTIFKLAYLWCMNLEYAEQKLHIVTSLIATRSSIRFASAIFEPIRFDGGGLTVEADETFLSGRHGRRGRRVRKRPKWIFVIVERGSGLSYLRIVRRRNAATLIPIIFRHVRFGSYVMTDEWRSYRRLQRLNRFRHRAVNHGLHFVDPTDPPVHTQTIKNKNVQLKDMIRRRHGVVDQILPSLLKEFN</sequence>
<evidence type="ECO:0000256" key="5">
    <source>
        <dbReference type="ARBA" id="ARBA00023049"/>
    </source>
</evidence>
<dbReference type="InterPro" id="IPR006026">
    <property type="entry name" value="Peptidase_Metallo"/>
</dbReference>
<keyword evidence="4 7" id="KW-0862">Zinc</keyword>
<dbReference type="GO" id="GO:0006508">
    <property type="term" value="P:proteolysis"/>
    <property type="evidence" value="ECO:0007669"/>
    <property type="project" value="UniProtKB-KW"/>
</dbReference>
<keyword evidence="5 7" id="KW-0482">Metalloprotease</keyword>
<feature type="active site" evidence="7">
    <location>
        <position position="70"/>
    </location>
</feature>
<name>A0A914D7J1_9BILA</name>
<dbReference type="GO" id="GO:0008270">
    <property type="term" value="F:zinc ion binding"/>
    <property type="evidence" value="ECO:0007669"/>
    <property type="project" value="UniProtKB-UniRule"/>
</dbReference>
<dbReference type="InterPro" id="IPR024445">
    <property type="entry name" value="Tnp_ISXO2-like"/>
</dbReference>
<dbReference type="SMART" id="SM01126">
    <property type="entry name" value="DDE_Tnp_IS1595"/>
    <property type="match status" value="1"/>
</dbReference>
<dbReference type="Proteomes" id="UP000887540">
    <property type="component" value="Unplaced"/>
</dbReference>
<evidence type="ECO:0000259" key="10">
    <source>
        <dbReference type="PROSITE" id="PS51864"/>
    </source>
</evidence>
<feature type="binding site" evidence="7">
    <location>
        <position position="69"/>
    </location>
    <ligand>
        <name>Zn(2+)</name>
        <dbReference type="ChEBI" id="CHEBI:29105"/>
        <note>catalytic</note>
    </ligand>
</feature>
<dbReference type="Pfam" id="PF12762">
    <property type="entry name" value="DDE_Tnp_IS1595"/>
    <property type="match status" value="1"/>
</dbReference>
<evidence type="ECO:0000256" key="1">
    <source>
        <dbReference type="ARBA" id="ARBA00022670"/>
    </source>
</evidence>
<dbReference type="Pfam" id="PF14295">
    <property type="entry name" value="PAN_4"/>
    <property type="match status" value="2"/>
</dbReference>
<accession>A0A914D7J1</accession>
<organism evidence="11 12">
    <name type="scientific">Acrobeloides nanus</name>
    <dbReference type="NCBI Taxonomy" id="290746"/>
    <lineage>
        <taxon>Eukaryota</taxon>
        <taxon>Metazoa</taxon>
        <taxon>Ecdysozoa</taxon>
        <taxon>Nematoda</taxon>
        <taxon>Chromadorea</taxon>
        <taxon>Rhabditida</taxon>
        <taxon>Tylenchina</taxon>
        <taxon>Cephalobomorpha</taxon>
        <taxon>Cephaloboidea</taxon>
        <taxon>Cephalobidae</taxon>
        <taxon>Acrobeloides</taxon>
    </lineage>
</organism>